<accession>A0A8W8MK93</accession>
<dbReference type="Proteomes" id="UP000005408">
    <property type="component" value="Unassembled WGS sequence"/>
</dbReference>
<evidence type="ECO:0000256" key="1">
    <source>
        <dbReference type="SAM" id="MobiDB-lite"/>
    </source>
</evidence>
<feature type="compositionally biased region" description="Basic and acidic residues" evidence="1">
    <location>
        <begin position="317"/>
        <end position="340"/>
    </location>
</feature>
<dbReference type="InterPro" id="IPR001283">
    <property type="entry name" value="CRISP-related"/>
</dbReference>
<dbReference type="SMART" id="SM00198">
    <property type="entry name" value="SCP"/>
    <property type="match status" value="1"/>
</dbReference>
<evidence type="ECO:0000313" key="4">
    <source>
        <dbReference type="EnsemblMetazoa" id="G3474.1:cds"/>
    </source>
</evidence>
<dbReference type="EnsemblMetazoa" id="G3474.4">
    <property type="protein sequence ID" value="G3474.4:cds"/>
    <property type="gene ID" value="G3474"/>
</dbReference>
<dbReference type="OrthoDB" id="414826at2759"/>
<feature type="signal peptide" evidence="2">
    <location>
        <begin position="1"/>
        <end position="24"/>
    </location>
</feature>
<protein>
    <recommendedName>
        <fullName evidence="3">SCP domain-containing protein</fullName>
    </recommendedName>
</protein>
<dbReference type="SUPFAM" id="SSF55797">
    <property type="entry name" value="PR-1-like"/>
    <property type="match status" value="2"/>
</dbReference>
<keyword evidence="5" id="KW-1185">Reference proteome</keyword>
<dbReference type="PANTHER" id="PTHR10334">
    <property type="entry name" value="CYSTEINE-RICH SECRETORY PROTEIN-RELATED"/>
    <property type="match status" value="1"/>
</dbReference>
<feature type="domain" description="SCP" evidence="3">
    <location>
        <begin position="39"/>
        <end position="186"/>
    </location>
</feature>
<proteinExistence type="predicted"/>
<dbReference type="InterPro" id="IPR035940">
    <property type="entry name" value="CAP_sf"/>
</dbReference>
<dbReference type="Pfam" id="PF00188">
    <property type="entry name" value="CAP"/>
    <property type="match status" value="1"/>
</dbReference>
<dbReference type="EnsemblMetazoa" id="G3474.1">
    <property type="protein sequence ID" value="G3474.1:cds"/>
    <property type="gene ID" value="G3474"/>
</dbReference>
<feature type="region of interest" description="Disordered" evidence="1">
    <location>
        <begin position="272"/>
        <end position="340"/>
    </location>
</feature>
<organism evidence="4 5">
    <name type="scientific">Magallana gigas</name>
    <name type="common">Pacific oyster</name>
    <name type="synonym">Crassostrea gigas</name>
    <dbReference type="NCBI Taxonomy" id="29159"/>
    <lineage>
        <taxon>Eukaryota</taxon>
        <taxon>Metazoa</taxon>
        <taxon>Spiralia</taxon>
        <taxon>Lophotrochozoa</taxon>
        <taxon>Mollusca</taxon>
        <taxon>Bivalvia</taxon>
        <taxon>Autobranchia</taxon>
        <taxon>Pteriomorphia</taxon>
        <taxon>Ostreida</taxon>
        <taxon>Ostreoidea</taxon>
        <taxon>Ostreidae</taxon>
        <taxon>Magallana</taxon>
    </lineage>
</organism>
<evidence type="ECO:0000259" key="3">
    <source>
        <dbReference type="SMART" id="SM00198"/>
    </source>
</evidence>
<dbReference type="AlphaFoldDB" id="A0A8W8MK93"/>
<feature type="compositionally biased region" description="Basic and acidic residues" evidence="1">
    <location>
        <begin position="381"/>
        <end position="417"/>
    </location>
</feature>
<evidence type="ECO:0000256" key="2">
    <source>
        <dbReference type="SAM" id="SignalP"/>
    </source>
</evidence>
<feature type="chain" id="PRO_5042431901" description="SCP domain-containing protein" evidence="2">
    <location>
        <begin position="25"/>
        <end position="554"/>
    </location>
</feature>
<dbReference type="InterPro" id="IPR014044">
    <property type="entry name" value="CAP_dom"/>
</dbReference>
<dbReference type="Gene3D" id="3.40.33.10">
    <property type="entry name" value="CAP"/>
    <property type="match status" value="2"/>
</dbReference>
<dbReference type="CDD" id="cd05380">
    <property type="entry name" value="CAP_euk"/>
    <property type="match status" value="1"/>
</dbReference>
<reference evidence="4" key="1">
    <citation type="submission" date="2022-08" db="UniProtKB">
        <authorList>
            <consortium name="EnsemblMetazoa"/>
        </authorList>
    </citation>
    <scope>IDENTIFICATION</scope>
    <source>
        <strain evidence="4">05x7-T-G4-1.051#20</strain>
    </source>
</reference>
<evidence type="ECO:0000313" key="5">
    <source>
        <dbReference type="Proteomes" id="UP000005408"/>
    </source>
</evidence>
<sequence>MTGSEMILWTVSLVIGILVTPGECVGISQSGVSVHLGHRDRKMNVQYFNDLRRDIGAADMNALTWDLSIAKEARRLGRSCDFSKHPDTEYPSALYKQLFDPTARPGEIIMNAIRFWASQKSNFTRFGWKSCEERNTCEYIKMITASAENAACSLTRCSHMRRQRQDEEANMYFVTCLFSPATDMAKPPFSKGRKCSRCPVYSGCRRGLCSSLGKRFSNKKKYPSPDKNRVVSLPGAKDVTPIKGSLIQGHRYLDAEGNIRIRTIPKYLAQTGRGPSFIYRPPRTRLHSQRPTRLNDRESQGRGAVRGVPAQGARVKRQSDRDSRYHRLQKQREEQRRREEQERLRRERQRRQWEAQQLRQRAGETRSEAEYQRRILEEQRRRNEELRQREEQRRQREEEIRRREEERRRRERQRERSQQQGPQRLESPMGSTDKFQLTQVHNTLRGTQLAELSWSNHLERWARYVIRCEIEYPGPIDTFTNFGKVDRTSRVYNIIYDWGAEGSDVNQRQNVGCRTPDDREKCNHNSIIRNPFIRNFACASLDCGSKTQLTCIYK</sequence>
<dbReference type="OMA" id="EVKACEC"/>
<name>A0A8W8MK93_MAGGI</name>
<feature type="region of interest" description="Disordered" evidence="1">
    <location>
        <begin position="381"/>
        <end position="432"/>
    </location>
</feature>
<keyword evidence="2" id="KW-0732">Signal</keyword>